<keyword evidence="3" id="KW-0732">Signal</keyword>
<comment type="caution">
    <text evidence="4">The sequence shown here is derived from an EMBL/GenBank/DDBJ whole genome shotgun (WGS) entry which is preliminary data.</text>
</comment>
<dbReference type="RefSeq" id="WP_101028410.1">
    <property type="nucleotide sequence ID" value="NZ_CABMMZ010000025.1"/>
</dbReference>
<dbReference type="EMBL" id="NNSR01000025">
    <property type="protein sequence ID" value="PKD32544.1"/>
    <property type="molecule type" value="Genomic_DNA"/>
</dbReference>
<evidence type="ECO:0000313" key="5">
    <source>
        <dbReference type="Proteomes" id="UP000233425"/>
    </source>
</evidence>
<feature type="region of interest" description="Disordered" evidence="1">
    <location>
        <begin position="278"/>
        <end position="335"/>
    </location>
</feature>
<organism evidence="4 5">
    <name type="scientific">Ruminococcus bromii</name>
    <dbReference type="NCBI Taxonomy" id="40518"/>
    <lineage>
        <taxon>Bacteria</taxon>
        <taxon>Bacillati</taxon>
        <taxon>Bacillota</taxon>
        <taxon>Clostridia</taxon>
        <taxon>Eubacteriales</taxon>
        <taxon>Oscillospiraceae</taxon>
        <taxon>Ruminococcus</taxon>
    </lineage>
</organism>
<evidence type="ECO:0000313" key="4">
    <source>
        <dbReference type="EMBL" id="PKD32544.1"/>
    </source>
</evidence>
<keyword evidence="2" id="KW-0812">Transmembrane</keyword>
<feature type="signal peptide" evidence="3">
    <location>
        <begin position="1"/>
        <end position="30"/>
    </location>
</feature>
<accession>A0A2N0UZY3</accession>
<evidence type="ECO:0000256" key="1">
    <source>
        <dbReference type="SAM" id="MobiDB-lite"/>
    </source>
</evidence>
<feature type="transmembrane region" description="Helical" evidence="2">
    <location>
        <begin position="341"/>
        <end position="361"/>
    </location>
</feature>
<sequence>MRKHSKFITILLSALLAVCLVQTVFVQAFATENSATPDEPTEDLYPVSMEVVKAPESVTVRGDEITDSTFWSKVVLHIVYSNGKEYDVNCDGIDDDGIVPPIAEIDGYAGRINVEGCDIWTDTVDFTVDYSYATYDWSDNSISAKFSVKQVADPHSITRLEVTKLPDKVFTKPIYTGSLDDISAEDWDKWMNSLDVNNSISNHLDGMELTFYHANGEKGSVVVNSSNLEIGNNSPLWADYVVANVDEYGNPLYFKVHDEGDYKFSISLNNESDKTVYTAKSVDNPNPSIKPVSTEDTPAKPEKPSDNISSATSDVATKDNANNNNTTNGTANNGVVATGDFATPAIIATVMILAAAVMFVLKRKHTF</sequence>
<feature type="chain" id="PRO_5014883982" evidence="3">
    <location>
        <begin position="31"/>
        <end position="367"/>
    </location>
</feature>
<gene>
    <name evidence="4" type="ORF">RBATCC27255_00280</name>
</gene>
<keyword evidence="5" id="KW-1185">Reference proteome</keyword>
<keyword evidence="2" id="KW-0472">Membrane</keyword>
<feature type="compositionally biased region" description="Polar residues" evidence="1">
    <location>
        <begin position="306"/>
        <end position="315"/>
    </location>
</feature>
<reference evidence="4" key="1">
    <citation type="journal article" date="2018" name="Environ. Microbiol.">
        <title>Sporulation capability and amylosome conservation among diverse human colonic and rumen isolates of the keystone starch-degrader Ruminococcus bromii.</title>
        <authorList>
            <person name="Mukhopadhya I."/>
            <person name="Morais S."/>
            <person name="Laverde-Gomez J."/>
            <person name="Sheridan P.O."/>
            <person name="Walker A.W."/>
            <person name="Kelly W."/>
            <person name="Klieve A.V."/>
            <person name="Ouwerkerk D."/>
            <person name="Duncan S.H."/>
            <person name="Louis P."/>
            <person name="Koropatkin N."/>
            <person name="Cockburn D."/>
            <person name="Kibler R."/>
            <person name="Cooper P.J."/>
            <person name="Sandoval C."/>
            <person name="Crost E."/>
            <person name="Juge N."/>
            <person name="Bayer E.A."/>
            <person name="Flint H.J."/>
        </authorList>
    </citation>
    <scope>NUCLEOTIDE SEQUENCE [LARGE SCALE GENOMIC DNA]</scope>
    <source>
        <strain evidence="4">ATCC 27255</strain>
    </source>
</reference>
<dbReference type="Proteomes" id="UP000233425">
    <property type="component" value="Unassembled WGS sequence"/>
</dbReference>
<evidence type="ECO:0000256" key="2">
    <source>
        <dbReference type="SAM" id="Phobius"/>
    </source>
</evidence>
<dbReference type="AlphaFoldDB" id="A0A2N0UZY3"/>
<name>A0A2N0UZY3_9FIRM</name>
<keyword evidence="2" id="KW-1133">Transmembrane helix</keyword>
<protein>
    <submittedName>
        <fullName evidence="4">Uncharacterized protein</fullName>
    </submittedName>
</protein>
<proteinExistence type="predicted"/>
<feature type="compositionally biased region" description="Low complexity" evidence="1">
    <location>
        <begin position="320"/>
        <end position="335"/>
    </location>
</feature>
<evidence type="ECO:0000256" key="3">
    <source>
        <dbReference type="SAM" id="SignalP"/>
    </source>
</evidence>